<keyword evidence="5" id="KW-0925">Oxylipin biosynthesis</keyword>
<dbReference type="Pfam" id="PF00067">
    <property type="entry name" value="p450"/>
    <property type="match status" value="1"/>
</dbReference>
<keyword evidence="8" id="KW-0443">Lipid metabolism</keyword>
<keyword evidence="7 14" id="KW-0408">Iron</keyword>
<dbReference type="STRING" id="39946.A2WZZ8"/>
<reference evidence="15 16" key="1">
    <citation type="journal article" date="2005" name="PLoS Biol.">
        <title>The genomes of Oryza sativa: a history of duplications.</title>
        <authorList>
            <person name="Yu J."/>
            <person name="Wang J."/>
            <person name="Lin W."/>
            <person name="Li S."/>
            <person name="Li H."/>
            <person name="Zhou J."/>
            <person name="Ni P."/>
            <person name="Dong W."/>
            <person name="Hu S."/>
            <person name="Zeng C."/>
            <person name="Zhang J."/>
            <person name="Zhang Y."/>
            <person name="Li R."/>
            <person name="Xu Z."/>
            <person name="Li S."/>
            <person name="Li X."/>
            <person name="Zheng H."/>
            <person name="Cong L."/>
            <person name="Lin L."/>
            <person name="Yin J."/>
            <person name="Geng J."/>
            <person name="Li G."/>
            <person name="Shi J."/>
            <person name="Liu J."/>
            <person name="Lv H."/>
            <person name="Li J."/>
            <person name="Wang J."/>
            <person name="Deng Y."/>
            <person name="Ran L."/>
            <person name="Shi X."/>
            <person name="Wang X."/>
            <person name="Wu Q."/>
            <person name="Li C."/>
            <person name="Ren X."/>
            <person name="Wang J."/>
            <person name="Wang X."/>
            <person name="Li D."/>
            <person name="Liu D."/>
            <person name="Zhang X."/>
            <person name="Ji Z."/>
            <person name="Zhao W."/>
            <person name="Sun Y."/>
            <person name="Zhang Z."/>
            <person name="Bao J."/>
            <person name="Han Y."/>
            <person name="Dong L."/>
            <person name="Ji J."/>
            <person name="Chen P."/>
            <person name="Wu S."/>
            <person name="Liu J."/>
            <person name="Xiao Y."/>
            <person name="Bu D."/>
            <person name="Tan J."/>
            <person name="Yang L."/>
            <person name="Ye C."/>
            <person name="Zhang J."/>
            <person name="Xu J."/>
            <person name="Zhou Y."/>
            <person name="Yu Y."/>
            <person name="Zhang B."/>
            <person name="Zhuang S."/>
            <person name="Wei H."/>
            <person name="Liu B."/>
            <person name="Lei M."/>
            <person name="Yu H."/>
            <person name="Li Y."/>
            <person name="Xu H."/>
            <person name="Wei S."/>
            <person name="He X."/>
            <person name="Fang L."/>
            <person name="Zhang Z."/>
            <person name="Zhang Y."/>
            <person name="Huang X."/>
            <person name="Su Z."/>
            <person name="Tong W."/>
            <person name="Li J."/>
            <person name="Tong Z."/>
            <person name="Li S."/>
            <person name="Ye J."/>
            <person name="Wang L."/>
            <person name="Fang L."/>
            <person name="Lei T."/>
            <person name="Chen C."/>
            <person name="Chen H."/>
            <person name="Xu Z."/>
            <person name="Li H."/>
            <person name="Huang H."/>
            <person name="Zhang F."/>
            <person name="Xu H."/>
            <person name="Li N."/>
            <person name="Zhao C."/>
            <person name="Li S."/>
            <person name="Dong L."/>
            <person name="Huang Y."/>
            <person name="Li L."/>
            <person name="Xi Y."/>
            <person name="Qi Q."/>
            <person name="Li W."/>
            <person name="Zhang B."/>
            <person name="Hu W."/>
            <person name="Zhang Y."/>
            <person name="Tian X."/>
            <person name="Jiao Y."/>
            <person name="Liang X."/>
            <person name="Jin J."/>
            <person name="Gao L."/>
            <person name="Zheng W."/>
            <person name="Hao B."/>
            <person name="Liu S."/>
            <person name="Wang W."/>
            <person name="Yuan L."/>
            <person name="Cao M."/>
            <person name="McDermott J."/>
            <person name="Samudrala R."/>
            <person name="Wang J."/>
            <person name="Wong G.K."/>
            <person name="Yang H."/>
        </authorList>
    </citation>
    <scope>NUCLEOTIDE SEQUENCE [LARGE SCALE GENOMIC DNA]</scope>
    <source>
        <strain evidence="16">cv. 93-11</strain>
    </source>
</reference>
<comment type="cofactor">
    <cofactor evidence="14">
        <name>heme</name>
        <dbReference type="ChEBI" id="CHEBI:30413"/>
    </cofactor>
</comment>
<dbReference type="InterPro" id="IPR036396">
    <property type="entry name" value="Cyt_P450_sf"/>
</dbReference>
<dbReference type="InterPro" id="IPR001128">
    <property type="entry name" value="Cyt_P450"/>
</dbReference>
<evidence type="ECO:0000256" key="14">
    <source>
        <dbReference type="PIRSR" id="PIRSR602403-1"/>
    </source>
</evidence>
<evidence type="ECO:0000256" key="8">
    <source>
        <dbReference type="ARBA" id="ARBA00023098"/>
    </source>
</evidence>
<evidence type="ECO:0000256" key="6">
    <source>
        <dbReference type="ARBA" id="ARBA00022832"/>
    </source>
</evidence>
<dbReference type="HOGENOM" id="CLU_045757_0_0_1"/>
<evidence type="ECO:0000256" key="11">
    <source>
        <dbReference type="ARBA" id="ARBA00057103"/>
    </source>
</evidence>
<keyword evidence="9" id="KW-0275">Fatty acid biosynthesis</keyword>
<evidence type="ECO:0000256" key="13">
    <source>
        <dbReference type="ARBA" id="ARBA00067081"/>
    </source>
</evidence>
<dbReference type="EC" id="4.2.1.92" evidence="13"/>
<evidence type="ECO:0000256" key="12">
    <source>
        <dbReference type="ARBA" id="ARBA00060657"/>
    </source>
</evidence>
<keyword evidence="3 14" id="KW-0349">Heme</keyword>
<evidence type="ECO:0000256" key="5">
    <source>
        <dbReference type="ARBA" id="ARBA00022767"/>
    </source>
</evidence>
<dbReference type="PANTHER" id="PTHR24286">
    <property type="entry name" value="CYTOCHROME P450 26"/>
    <property type="match status" value="1"/>
</dbReference>
<protein>
    <recommendedName>
        <fullName evidence="13">hydroperoxide dehydratase</fullName>
        <ecNumber evidence="13">4.2.1.92</ecNumber>
    </recommendedName>
</protein>
<dbReference type="GO" id="GO:0020037">
    <property type="term" value="F:heme binding"/>
    <property type="evidence" value="ECO:0007669"/>
    <property type="project" value="InterPro"/>
</dbReference>
<dbReference type="GO" id="GO:0004497">
    <property type="term" value="F:monooxygenase activity"/>
    <property type="evidence" value="ECO:0007669"/>
    <property type="project" value="InterPro"/>
</dbReference>
<dbReference type="OMA" id="QCAAKDY"/>
<dbReference type="CDD" id="cd11071">
    <property type="entry name" value="CYP74"/>
    <property type="match status" value="1"/>
</dbReference>
<dbReference type="PANTHER" id="PTHR24286:SF49">
    <property type="entry name" value="INACTIVE LINOLENATE HYDROPEROXIDE LYASE-RELATED"/>
    <property type="match status" value="1"/>
</dbReference>
<name>A2WZZ8_ORYSI</name>
<comment type="function">
    <text evidence="11">Involved in the biosynthesis of jasmonic acid, a growth regulator that is implicated also as a signaling molecule in plant defense. Converts 13-hydroperoxylinolenic acid to 12,13-epoxylinolenic acid.</text>
</comment>
<dbReference type="GO" id="GO:0031408">
    <property type="term" value="P:oxylipin biosynthetic process"/>
    <property type="evidence" value="ECO:0007669"/>
    <property type="project" value="UniProtKB-KW"/>
</dbReference>
<evidence type="ECO:0000256" key="1">
    <source>
        <dbReference type="ARBA" id="ARBA00010617"/>
    </source>
</evidence>
<keyword evidence="6" id="KW-0276">Fatty acid metabolism</keyword>
<evidence type="ECO:0000256" key="2">
    <source>
        <dbReference type="ARBA" id="ARBA00022516"/>
    </source>
</evidence>
<dbReference type="EMBL" id="CM000127">
    <property type="protein sequence ID" value="EAY84158.1"/>
    <property type="molecule type" value="Genomic_DNA"/>
</dbReference>
<evidence type="ECO:0000256" key="10">
    <source>
        <dbReference type="ARBA" id="ARBA00023239"/>
    </source>
</evidence>
<keyword evidence="4 14" id="KW-0479">Metal-binding</keyword>
<dbReference type="FunFam" id="1.10.630.10:FF:000024">
    <property type="entry name" value="Allene oxide synthase, chloroplastic"/>
    <property type="match status" value="1"/>
</dbReference>
<dbReference type="InterPro" id="IPR002403">
    <property type="entry name" value="Cyt_P450_E_grp-IV"/>
</dbReference>
<dbReference type="GO" id="GO:0005506">
    <property type="term" value="F:iron ion binding"/>
    <property type="evidence" value="ECO:0007669"/>
    <property type="project" value="InterPro"/>
</dbReference>
<evidence type="ECO:0000313" key="15">
    <source>
        <dbReference type="EMBL" id="EAY84158.1"/>
    </source>
</evidence>
<dbReference type="Gene3D" id="1.10.630.10">
    <property type="entry name" value="Cytochrome P450"/>
    <property type="match status" value="1"/>
</dbReference>
<keyword evidence="16" id="KW-1185">Reference proteome</keyword>
<comment type="similarity">
    <text evidence="1">Belongs to the cytochrome P450 family.</text>
</comment>
<accession>A2WZZ8</accession>
<dbReference type="GO" id="GO:0016705">
    <property type="term" value="F:oxidoreductase activity, acting on paired donors, with incorporation or reduction of molecular oxygen"/>
    <property type="evidence" value="ECO:0007669"/>
    <property type="project" value="InterPro"/>
</dbReference>
<evidence type="ECO:0000313" key="16">
    <source>
        <dbReference type="Proteomes" id="UP000007015"/>
    </source>
</evidence>
<feature type="binding site" description="axial binding residue" evidence="14">
    <location>
        <position position="447"/>
    </location>
    <ligand>
        <name>heme</name>
        <dbReference type="ChEBI" id="CHEBI:30413"/>
    </ligand>
    <ligandPart>
        <name>Fe</name>
        <dbReference type="ChEBI" id="CHEBI:18248"/>
    </ligandPart>
</feature>
<dbReference type="AlphaFoldDB" id="A2WZZ8"/>
<gene>
    <name evidence="15" type="ORF">OsI_05538</name>
</gene>
<dbReference type="GO" id="GO:0016125">
    <property type="term" value="P:sterol metabolic process"/>
    <property type="evidence" value="ECO:0007669"/>
    <property type="project" value="TreeGrafter"/>
</dbReference>
<sequence length="489" mass="53869">MVPSFPQPASAAAATRPIPGSYGPPLLGPLRDRLDYFWFQGPDDFFRRRAADHKSTVFRANIPPTFPFFLGVDPRVVAVVDAAAFTALFDPALVDKRDVLIGPYVPSLAFTRGTRVGVYLDTQDPDHARTKAFSIDLLRRAARNWAAELRAAVDDMLAAVDEDLNRAPDPAAASASYLIPLQKCIFRFLCKALVGADPAADGLVDRFGVYILDVWLALQLVPTQKVGVIPQPLEELLLHSFPLPSFVVKPGYDLLYRFVEKHGAAAVSIAEKEHGISKEEAINNILFVLGFNAFGGFSVFLPFLVMEVGKPGRDDLRRRLREEVRRVLGGGDGDGGEAGFAAVREMALVRSTVYEVLRMQPPVPLQFGRARRDFVLRSHGGAAYEVGKGELLCGYQPLAMRDPAVFDRPEEFVPERFLGDDGEALLQYVYWSNGPETGEPSPGNKQCAAKEVVVATACMLVAELFRRYDDFECDGTSFTKLDKRELTPS</sequence>
<dbReference type="GO" id="GO:0006633">
    <property type="term" value="P:fatty acid biosynthetic process"/>
    <property type="evidence" value="ECO:0007669"/>
    <property type="project" value="UniProtKB-KW"/>
</dbReference>
<evidence type="ECO:0000256" key="3">
    <source>
        <dbReference type="ARBA" id="ARBA00022617"/>
    </source>
</evidence>
<organism evidence="15 16">
    <name type="scientific">Oryza sativa subsp. indica</name>
    <name type="common">Rice</name>
    <dbReference type="NCBI Taxonomy" id="39946"/>
    <lineage>
        <taxon>Eukaryota</taxon>
        <taxon>Viridiplantae</taxon>
        <taxon>Streptophyta</taxon>
        <taxon>Embryophyta</taxon>
        <taxon>Tracheophyta</taxon>
        <taxon>Spermatophyta</taxon>
        <taxon>Magnoliopsida</taxon>
        <taxon>Liliopsida</taxon>
        <taxon>Poales</taxon>
        <taxon>Poaceae</taxon>
        <taxon>BOP clade</taxon>
        <taxon>Oryzoideae</taxon>
        <taxon>Oryzeae</taxon>
        <taxon>Oryzinae</taxon>
        <taxon>Oryza</taxon>
        <taxon>Oryza sativa</taxon>
    </lineage>
</organism>
<evidence type="ECO:0000256" key="9">
    <source>
        <dbReference type="ARBA" id="ARBA00023160"/>
    </source>
</evidence>
<dbReference type="Gramene" id="BGIOSGA007365-TA">
    <property type="protein sequence ID" value="BGIOSGA007365-PA"/>
    <property type="gene ID" value="BGIOSGA007365"/>
</dbReference>
<dbReference type="Proteomes" id="UP000007015">
    <property type="component" value="Chromosome 2"/>
</dbReference>
<dbReference type="GO" id="GO:0009978">
    <property type="term" value="F:allene oxide synthase activity"/>
    <property type="evidence" value="ECO:0007669"/>
    <property type="project" value="UniProtKB-EC"/>
</dbReference>
<keyword evidence="10" id="KW-0456">Lyase</keyword>
<keyword evidence="2" id="KW-0444">Lipid biosynthesis</keyword>
<comment type="pathway">
    <text evidence="12">Lipid metabolism; oxylipin biosynthesis.</text>
</comment>
<evidence type="ECO:0000256" key="4">
    <source>
        <dbReference type="ARBA" id="ARBA00022723"/>
    </source>
</evidence>
<dbReference type="SUPFAM" id="SSF48264">
    <property type="entry name" value="Cytochrome P450"/>
    <property type="match status" value="1"/>
</dbReference>
<evidence type="ECO:0000256" key="7">
    <source>
        <dbReference type="ARBA" id="ARBA00023004"/>
    </source>
</evidence>
<proteinExistence type="inferred from homology"/>
<dbReference type="PRINTS" id="PR00465">
    <property type="entry name" value="EP450IV"/>
</dbReference>